<evidence type="ECO:0000256" key="10">
    <source>
        <dbReference type="RuleBase" id="RU004187"/>
    </source>
</evidence>
<keyword evidence="5 10" id="KW-0547">Nucleotide-binding</keyword>
<organism evidence="11 12">
    <name type="scientific">Desmophyllum pertusum</name>
    <dbReference type="NCBI Taxonomy" id="174260"/>
    <lineage>
        <taxon>Eukaryota</taxon>
        <taxon>Metazoa</taxon>
        <taxon>Cnidaria</taxon>
        <taxon>Anthozoa</taxon>
        <taxon>Hexacorallia</taxon>
        <taxon>Scleractinia</taxon>
        <taxon>Caryophylliina</taxon>
        <taxon>Caryophylliidae</taxon>
        <taxon>Desmophyllum</taxon>
    </lineage>
</organism>
<evidence type="ECO:0000256" key="2">
    <source>
        <dbReference type="ARBA" id="ARBA00008020"/>
    </source>
</evidence>
<comment type="similarity">
    <text evidence="2 10">Belongs to the TCP-1 chaperonin family.</text>
</comment>
<comment type="catalytic activity">
    <reaction evidence="9">
        <text>ATP + H2O = ADP + phosphate + H(+)</text>
        <dbReference type="Rhea" id="RHEA:13065"/>
        <dbReference type="ChEBI" id="CHEBI:15377"/>
        <dbReference type="ChEBI" id="CHEBI:15378"/>
        <dbReference type="ChEBI" id="CHEBI:30616"/>
        <dbReference type="ChEBI" id="CHEBI:43474"/>
        <dbReference type="ChEBI" id="CHEBI:456216"/>
    </reaction>
</comment>
<comment type="subcellular location">
    <subcellularLocation>
        <location evidence="1">Cytoplasm</location>
    </subcellularLocation>
</comment>
<keyword evidence="12" id="KW-1185">Reference proteome</keyword>
<dbReference type="Proteomes" id="UP001163046">
    <property type="component" value="Unassembled WGS sequence"/>
</dbReference>
<reference evidence="11" key="1">
    <citation type="submission" date="2023-01" db="EMBL/GenBank/DDBJ databases">
        <title>Genome assembly of the deep-sea coral Lophelia pertusa.</title>
        <authorList>
            <person name="Herrera S."/>
            <person name="Cordes E."/>
        </authorList>
    </citation>
    <scope>NUCLEOTIDE SEQUENCE</scope>
    <source>
        <strain evidence="11">USNM1676648</strain>
        <tissue evidence="11">Polyp</tissue>
    </source>
</reference>
<dbReference type="GO" id="GO:0140662">
    <property type="term" value="F:ATP-dependent protein folding chaperone"/>
    <property type="evidence" value="ECO:0007669"/>
    <property type="project" value="InterPro"/>
</dbReference>
<dbReference type="SUPFAM" id="SSF54849">
    <property type="entry name" value="GroEL-intermediate domain like"/>
    <property type="match status" value="1"/>
</dbReference>
<evidence type="ECO:0000256" key="3">
    <source>
        <dbReference type="ARBA" id="ARBA00014424"/>
    </source>
</evidence>
<evidence type="ECO:0000256" key="9">
    <source>
        <dbReference type="ARBA" id="ARBA00049360"/>
    </source>
</evidence>
<dbReference type="InterPro" id="IPR017998">
    <property type="entry name" value="Chaperone_TCP-1"/>
</dbReference>
<keyword evidence="6 10" id="KW-0067">ATP-binding</keyword>
<dbReference type="InterPro" id="IPR002423">
    <property type="entry name" value="Cpn60/GroEL/TCP-1"/>
</dbReference>
<dbReference type="OrthoDB" id="496at2759"/>
<dbReference type="GO" id="GO:0005737">
    <property type="term" value="C:cytoplasm"/>
    <property type="evidence" value="ECO:0007669"/>
    <property type="project" value="UniProtKB-SubCell"/>
</dbReference>
<keyword evidence="7 10" id="KW-0143">Chaperone</keyword>
<evidence type="ECO:0000256" key="4">
    <source>
        <dbReference type="ARBA" id="ARBA00022490"/>
    </source>
</evidence>
<dbReference type="EMBL" id="MU827308">
    <property type="protein sequence ID" value="KAJ7361873.1"/>
    <property type="molecule type" value="Genomic_DNA"/>
</dbReference>
<dbReference type="InterPro" id="IPR027413">
    <property type="entry name" value="GROEL-like_equatorial_sf"/>
</dbReference>
<evidence type="ECO:0000256" key="7">
    <source>
        <dbReference type="ARBA" id="ARBA00023186"/>
    </source>
</evidence>
<evidence type="ECO:0000256" key="5">
    <source>
        <dbReference type="ARBA" id="ARBA00022741"/>
    </source>
</evidence>
<evidence type="ECO:0000256" key="8">
    <source>
        <dbReference type="ARBA" id="ARBA00030049"/>
    </source>
</evidence>
<evidence type="ECO:0000313" key="12">
    <source>
        <dbReference type="Proteomes" id="UP001163046"/>
    </source>
</evidence>
<dbReference type="Pfam" id="PF00118">
    <property type="entry name" value="Cpn60_TCP1"/>
    <property type="match status" value="1"/>
</dbReference>
<dbReference type="Gene3D" id="1.10.560.10">
    <property type="entry name" value="GroEL-like equatorial domain"/>
    <property type="match status" value="1"/>
</dbReference>
<dbReference type="Gene3D" id="3.50.7.10">
    <property type="entry name" value="GroEL"/>
    <property type="match status" value="1"/>
</dbReference>
<proteinExistence type="inferred from homology"/>
<sequence>MPKRVENAKIACLDFSLQKAKMHLGIHVVVEDPGQLEAIRQREADITKERIQKVLGAGANVVLVTGGIDDLCLKYFVEAGAMGVRRCKKADLKRIARATGATMVLTLANLEGEESFDASMLGQADEVMQERICDDELIVIKRPKARSASSIILRGANDFMLDEMERSMHDAICVVKRVLESKTVVPGGGAVEAALSIYLENFATSLGSREQLAIAEFANSLLVIPKTLAVNAAQDSADLVAKLRAYHNTSQINTERSSLKWIGLDLIEGKVRDNKKAGVLEPCISKIKCLKFATEAAITILRIDDMIKLRPEKKEESAYGQAMQRGEL</sequence>
<comment type="caution">
    <text evidence="11">The sequence shown here is derived from an EMBL/GenBank/DDBJ whole genome shotgun (WGS) entry which is preliminary data.</text>
</comment>
<dbReference type="PANTHER" id="PTHR11353">
    <property type="entry name" value="CHAPERONIN"/>
    <property type="match status" value="1"/>
</dbReference>
<gene>
    <name evidence="11" type="primary">TCP1_1</name>
    <name evidence="11" type="ORF">OS493_014518</name>
</gene>
<dbReference type="SUPFAM" id="SSF48592">
    <property type="entry name" value="GroEL equatorial domain-like"/>
    <property type="match status" value="1"/>
</dbReference>
<evidence type="ECO:0000256" key="6">
    <source>
        <dbReference type="ARBA" id="ARBA00022840"/>
    </source>
</evidence>
<evidence type="ECO:0000256" key="1">
    <source>
        <dbReference type="ARBA" id="ARBA00004496"/>
    </source>
</evidence>
<dbReference type="SUPFAM" id="SSF52029">
    <property type="entry name" value="GroEL apical domain-like"/>
    <property type="match status" value="1"/>
</dbReference>
<dbReference type="FunFam" id="3.30.260.10:FF:000022">
    <property type="entry name" value="T-complex protein 1 subunit eta"/>
    <property type="match status" value="1"/>
</dbReference>
<keyword evidence="4" id="KW-0963">Cytoplasm</keyword>
<accession>A0A9W9YPY0</accession>
<dbReference type="FunFam" id="3.50.7.10:FF:000009">
    <property type="entry name" value="T-complex protein 1 subunit alpha"/>
    <property type="match status" value="1"/>
</dbReference>
<name>A0A9W9YPY0_9CNID</name>
<dbReference type="AlphaFoldDB" id="A0A9W9YPY0"/>
<protein>
    <recommendedName>
        <fullName evidence="3">T-complex protein 1 subunit alpha</fullName>
    </recommendedName>
    <alternativeName>
        <fullName evidence="8">CCT-alpha</fullName>
    </alternativeName>
</protein>
<dbReference type="GO" id="GO:0005524">
    <property type="term" value="F:ATP binding"/>
    <property type="evidence" value="ECO:0007669"/>
    <property type="project" value="UniProtKB-KW"/>
</dbReference>
<evidence type="ECO:0000313" key="11">
    <source>
        <dbReference type="EMBL" id="KAJ7361873.1"/>
    </source>
</evidence>
<dbReference type="PRINTS" id="PR00304">
    <property type="entry name" value="TCOMPLEXTCP1"/>
</dbReference>
<dbReference type="InterPro" id="IPR027409">
    <property type="entry name" value="GroEL-like_apical_dom_sf"/>
</dbReference>
<dbReference type="InterPro" id="IPR027410">
    <property type="entry name" value="TCP-1-like_intermed_sf"/>
</dbReference>